<accession>A0A9X7BTD0</accession>
<organism evidence="1 2">
    <name type="scientific">Bacillus thuringiensis</name>
    <dbReference type="NCBI Taxonomy" id="1428"/>
    <lineage>
        <taxon>Bacteria</taxon>
        <taxon>Bacillati</taxon>
        <taxon>Bacillota</taxon>
        <taxon>Bacilli</taxon>
        <taxon>Bacillales</taxon>
        <taxon>Bacillaceae</taxon>
        <taxon>Bacillus</taxon>
        <taxon>Bacillus cereus group</taxon>
    </lineage>
</organism>
<protein>
    <submittedName>
        <fullName evidence="1">Uncharacterized protein</fullName>
    </submittedName>
</protein>
<dbReference type="EMBL" id="NVDU01000003">
    <property type="protein sequence ID" value="PFV35709.1"/>
    <property type="molecule type" value="Genomic_DNA"/>
</dbReference>
<reference evidence="1 2" key="1">
    <citation type="submission" date="2017-09" db="EMBL/GenBank/DDBJ databases">
        <title>Large-scale bioinformatics analysis of Bacillus genomes uncovers conserved roles of natural products in bacterial physiology.</title>
        <authorList>
            <consortium name="Agbiome Team Llc"/>
            <person name="Bleich R.M."/>
            <person name="Grubbs K.J."/>
            <person name="Santa Maria K.C."/>
            <person name="Allen S.E."/>
            <person name="Farag S."/>
            <person name="Shank E.A."/>
            <person name="Bowers A."/>
        </authorList>
    </citation>
    <scope>NUCLEOTIDE SEQUENCE [LARGE SCALE GENOMIC DNA]</scope>
    <source>
        <strain evidence="1 2">AFS060060</strain>
    </source>
</reference>
<dbReference type="Proteomes" id="UP000223366">
    <property type="component" value="Unassembled WGS sequence"/>
</dbReference>
<proteinExistence type="predicted"/>
<name>A0A9X7BTD0_BACTU</name>
<dbReference type="AlphaFoldDB" id="A0A9X7BTD0"/>
<gene>
    <name evidence="1" type="ORF">COK99_01425</name>
</gene>
<dbReference type="RefSeq" id="WP_098685574.1">
    <property type="nucleotide sequence ID" value="NZ_NVDU01000003.1"/>
</dbReference>
<evidence type="ECO:0000313" key="2">
    <source>
        <dbReference type="Proteomes" id="UP000223366"/>
    </source>
</evidence>
<evidence type="ECO:0000313" key="1">
    <source>
        <dbReference type="EMBL" id="PFV35709.1"/>
    </source>
</evidence>
<sequence length="65" mass="7659">MGLRQAYEMVIKHQLELLVDEKGWKIPRDKFDGIAVAMANDPQFTDQLLNFTDDHLETFADNYWD</sequence>
<comment type="caution">
    <text evidence="1">The sequence shown here is derived from an EMBL/GenBank/DDBJ whole genome shotgun (WGS) entry which is preliminary data.</text>
</comment>